<organism evidence="7 8">
    <name type="scientific">Pseudomonas fluorescens</name>
    <dbReference type="NCBI Taxonomy" id="294"/>
    <lineage>
        <taxon>Bacteria</taxon>
        <taxon>Pseudomonadati</taxon>
        <taxon>Pseudomonadota</taxon>
        <taxon>Gammaproteobacteria</taxon>
        <taxon>Pseudomonadales</taxon>
        <taxon>Pseudomonadaceae</taxon>
        <taxon>Pseudomonas</taxon>
    </lineage>
</organism>
<dbReference type="PROSITE" id="PS00913">
    <property type="entry name" value="ADH_IRON_1"/>
    <property type="match status" value="1"/>
</dbReference>
<dbReference type="AlphaFoldDB" id="A0A5E6VXU0"/>
<dbReference type="FunFam" id="3.40.50.1970:FF:000003">
    <property type="entry name" value="Alcohol dehydrogenase, iron-containing"/>
    <property type="match status" value="1"/>
</dbReference>
<dbReference type="Pfam" id="PF00465">
    <property type="entry name" value="Fe-ADH"/>
    <property type="match status" value="1"/>
</dbReference>
<evidence type="ECO:0000256" key="2">
    <source>
        <dbReference type="ARBA" id="ARBA00007358"/>
    </source>
</evidence>
<reference evidence="7 8" key="1">
    <citation type="submission" date="2019-09" db="EMBL/GenBank/DDBJ databases">
        <authorList>
            <person name="Chandra G."/>
            <person name="Truman W A."/>
        </authorList>
    </citation>
    <scope>NUCLEOTIDE SEQUENCE [LARGE SCALE GENOMIC DNA]</scope>
    <source>
        <strain evidence="7">PS645</strain>
    </source>
</reference>
<evidence type="ECO:0000256" key="1">
    <source>
        <dbReference type="ARBA" id="ARBA00001962"/>
    </source>
</evidence>
<dbReference type="InterPro" id="IPR001670">
    <property type="entry name" value="ADH_Fe/GldA"/>
</dbReference>
<dbReference type="InterPro" id="IPR039697">
    <property type="entry name" value="Alcohol_dehydrogenase_Fe"/>
</dbReference>
<dbReference type="PANTHER" id="PTHR11496:SF102">
    <property type="entry name" value="ALCOHOL DEHYDROGENASE 4"/>
    <property type="match status" value="1"/>
</dbReference>
<evidence type="ECO:0000256" key="4">
    <source>
        <dbReference type="ARBA" id="ARBA00023027"/>
    </source>
</evidence>
<proteinExistence type="inferred from homology"/>
<dbReference type="OrthoDB" id="9815791at2"/>
<dbReference type="Pfam" id="PF25137">
    <property type="entry name" value="ADH_Fe_C"/>
    <property type="match status" value="1"/>
</dbReference>
<dbReference type="Gene3D" id="3.40.50.1970">
    <property type="match status" value="1"/>
</dbReference>
<evidence type="ECO:0000259" key="5">
    <source>
        <dbReference type="Pfam" id="PF00465"/>
    </source>
</evidence>
<feature type="domain" description="Fe-containing alcohol dehydrogenase-like C-terminal" evidence="6">
    <location>
        <begin position="201"/>
        <end position="388"/>
    </location>
</feature>
<dbReference type="InterPro" id="IPR018211">
    <property type="entry name" value="ADH_Fe_CS"/>
</dbReference>
<comment type="similarity">
    <text evidence="2">Belongs to the iron-containing alcohol dehydrogenase family.</text>
</comment>
<dbReference type="EC" id="1.1.1.244" evidence="7"/>
<keyword evidence="3 7" id="KW-0560">Oxidoreductase</keyword>
<dbReference type="EMBL" id="CABVGX010000043">
    <property type="protein sequence ID" value="VVN20959.1"/>
    <property type="molecule type" value="Genomic_DNA"/>
</dbReference>
<dbReference type="GO" id="GO:0046872">
    <property type="term" value="F:metal ion binding"/>
    <property type="evidence" value="ECO:0007669"/>
    <property type="project" value="InterPro"/>
</dbReference>
<feature type="domain" description="Alcohol dehydrogenase iron-type/glycerol dehydrogenase GldA" evidence="5">
    <location>
        <begin position="18"/>
        <end position="190"/>
    </location>
</feature>
<dbReference type="RefSeq" id="WP_150582232.1">
    <property type="nucleotide sequence ID" value="NZ_CABVGX010000043.1"/>
</dbReference>
<evidence type="ECO:0000313" key="8">
    <source>
        <dbReference type="Proteomes" id="UP000325607"/>
    </source>
</evidence>
<protein>
    <submittedName>
        <fullName evidence="7">NAD-dependent methanol dehydrogenase</fullName>
        <ecNumber evidence="7">1.1.1.244</ecNumber>
    </submittedName>
</protein>
<dbReference type="InterPro" id="IPR056798">
    <property type="entry name" value="ADH_Fe_C"/>
</dbReference>
<dbReference type="GO" id="GO:0050093">
    <property type="term" value="F:methanol dehydrogenase (NAD+) activity"/>
    <property type="evidence" value="ECO:0007669"/>
    <property type="project" value="UniProtKB-EC"/>
</dbReference>
<name>A0A5E6VXU0_PSEFL</name>
<dbReference type="Gene3D" id="1.20.1090.10">
    <property type="entry name" value="Dehydroquinate synthase-like - alpha domain"/>
    <property type="match status" value="1"/>
</dbReference>
<dbReference type="Proteomes" id="UP000325607">
    <property type="component" value="Unassembled WGS sequence"/>
</dbReference>
<comment type="cofactor">
    <cofactor evidence="1">
        <name>Fe cation</name>
        <dbReference type="ChEBI" id="CHEBI:24875"/>
    </cofactor>
</comment>
<dbReference type="PANTHER" id="PTHR11496">
    <property type="entry name" value="ALCOHOL DEHYDROGENASE"/>
    <property type="match status" value="1"/>
</dbReference>
<evidence type="ECO:0000256" key="3">
    <source>
        <dbReference type="ARBA" id="ARBA00023002"/>
    </source>
</evidence>
<dbReference type="SUPFAM" id="SSF56796">
    <property type="entry name" value="Dehydroquinate synthase-like"/>
    <property type="match status" value="1"/>
</dbReference>
<keyword evidence="4" id="KW-0520">NAD</keyword>
<accession>A0A5E6VXU0</accession>
<dbReference type="CDD" id="cd14861">
    <property type="entry name" value="Fe-ADH-like"/>
    <property type="match status" value="1"/>
</dbReference>
<sequence>MIDQFSPLLRQQWTVPVPIEYGPGARAELSALCARHGMRAPLIVTDAGTAALPFTQQLLAQLKDAGLRCAVYAEVESNPTDLSVEHGAAVYREWKADGIVALGGGSGLDAGKAIALIAGQARARLWDFDFDRPVPEGFQTADFPPVICVPTTAGTGAETESTAMITDTQRRIKGCVWHPLARPVAVVLDPELTLGLPPNLTAWTGMDAIIHALEAWFVPSFNPLCDGVALQALNLMWDALPVAVADGNDLQARSRMLAGSCLAGVAFTKGLGLVHALSHMVGAACGTHHGLTNAIILPVVLQFNREVITSRLPPVCHAMGLQGNDFDVFYTAICARLDLLGIPKSLAAIGVPRENMAAIAANALLDPARTTNPRASDLAQLERMLTQAIDLARN</sequence>
<dbReference type="PROSITE" id="PS00060">
    <property type="entry name" value="ADH_IRON_2"/>
    <property type="match status" value="1"/>
</dbReference>
<evidence type="ECO:0000313" key="7">
    <source>
        <dbReference type="EMBL" id="VVN20959.1"/>
    </source>
</evidence>
<evidence type="ECO:0000259" key="6">
    <source>
        <dbReference type="Pfam" id="PF25137"/>
    </source>
</evidence>
<gene>
    <name evidence="7" type="primary">mdh</name>
    <name evidence="7" type="ORF">PS645_04298</name>
</gene>